<dbReference type="RefSeq" id="WP_244197785.1">
    <property type="nucleotide sequence ID" value="NZ_FCOB02000016.1"/>
</dbReference>
<proteinExistence type="predicted"/>
<evidence type="ECO:0000313" key="2">
    <source>
        <dbReference type="Proteomes" id="UP000054978"/>
    </source>
</evidence>
<gene>
    <name evidence="1" type="ORF">AWB83_03571</name>
</gene>
<name>A0A158BRY3_9BURK</name>
<evidence type="ECO:0000313" key="1">
    <source>
        <dbReference type="EMBL" id="SAK72844.1"/>
    </source>
</evidence>
<keyword evidence="2" id="KW-1185">Reference proteome</keyword>
<protein>
    <recommendedName>
        <fullName evidence="3">Polysaccharide lyase-like protein</fullName>
    </recommendedName>
</protein>
<dbReference type="Pfam" id="PF14099">
    <property type="entry name" value="Polysacc_lyase"/>
    <property type="match status" value="1"/>
</dbReference>
<dbReference type="Gene3D" id="2.60.120.200">
    <property type="match status" value="1"/>
</dbReference>
<dbReference type="AlphaFoldDB" id="A0A158BRY3"/>
<dbReference type="InterPro" id="IPR025975">
    <property type="entry name" value="Polysacc_lyase"/>
</dbReference>
<dbReference type="STRING" id="1777144.AWB83_03571"/>
<accession>A0A158BRY3</accession>
<dbReference type="EMBL" id="FCOB02000016">
    <property type="protein sequence ID" value="SAK72844.1"/>
    <property type="molecule type" value="Genomic_DNA"/>
</dbReference>
<dbReference type="Proteomes" id="UP000054978">
    <property type="component" value="Unassembled WGS sequence"/>
</dbReference>
<reference evidence="1" key="1">
    <citation type="submission" date="2016-01" db="EMBL/GenBank/DDBJ databases">
        <authorList>
            <person name="Peeters C."/>
        </authorList>
    </citation>
    <scope>NUCLEOTIDE SEQUENCE [LARGE SCALE GENOMIC DNA]</scope>
    <source>
        <strain evidence="1">LMG 29326</strain>
    </source>
</reference>
<sequence>MNPFRHLVALLRSRPVLVAWRRCTVTTAILGSGALCAQNQQVLYQTNWQDGLDPHFGVQANSGDIAIVADPAGEYTKALQTTIRLSEDFSHVANGVPRAELLFPSPVRFAQSQTYRVRWSTMLPPGTQFDARQFVIITQINQGTWLGGPTLALALQGKRYAISQRGGGRHDTVSAGKWLCCADADVGKWVHWELIYGPQESGKNAVTELRRDGKQVFLAQDVPNAYPGVQNAYLKIGLYKPDWQKEATDVAQVSLLYGPVTVSRE</sequence>
<comment type="caution">
    <text evidence="1">The sequence shown here is derived from an EMBL/GenBank/DDBJ whole genome shotgun (WGS) entry which is preliminary data.</text>
</comment>
<organism evidence="1 2">
    <name type="scientific">Caballeronia ptereochthonis</name>
    <dbReference type="NCBI Taxonomy" id="1777144"/>
    <lineage>
        <taxon>Bacteria</taxon>
        <taxon>Pseudomonadati</taxon>
        <taxon>Pseudomonadota</taxon>
        <taxon>Betaproteobacteria</taxon>
        <taxon>Burkholderiales</taxon>
        <taxon>Burkholderiaceae</taxon>
        <taxon>Caballeronia</taxon>
    </lineage>
</organism>
<evidence type="ECO:0008006" key="3">
    <source>
        <dbReference type="Google" id="ProtNLM"/>
    </source>
</evidence>